<evidence type="ECO:0000313" key="1">
    <source>
        <dbReference type="EMBL" id="KAG7503553.1"/>
    </source>
</evidence>
<proteinExistence type="predicted"/>
<organism evidence="1 2">
    <name type="scientific">Solea senegalensis</name>
    <name type="common">Senegalese sole</name>
    <dbReference type="NCBI Taxonomy" id="28829"/>
    <lineage>
        <taxon>Eukaryota</taxon>
        <taxon>Metazoa</taxon>
        <taxon>Chordata</taxon>
        <taxon>Craniata</taxon>
        <taxon>Vertebrata</taxon>
        <taxon>Euteleostomi</taxon>
        <taxon>Actinopterygii</taxon>
        <taxon>Neopterygii</taxon>
        <taxon>Teleostei</taxon>
        <taxon>Neoteleostei</taxon>
        <taxon>Acanthomorphata</taxon>
        <taxon>Carangaria</taxon>
        <taxon>Pleuronectiformes</taxon>
        <taxon>Pleuronectoidei</taxon>
        <taxon>Soleidae</taxon>
        <taxon>Solea</taxon>
    </lineage>
</organism>
<gene>
    <name evidence="1" type="ORF">JOB18_040672</name>
</gene>
<accession>A0AAV6REE3</accession>
<protein>
    <submittedName>
        <fullName evidence="1">Uncharacterized protein</fullName>
    </submittedName>
</protein>
<keyword evidence="2" id="KW-1185">Reference proteome</keyword>
<dbReference type="AlphaFoldDB" id="A0AAV6REE3"/>
<sequence>MTDPWECSTRCKPQINPHNSLNHTQETDEMRVHVGQCGDNCKRGTSDQIRQSEEVECPRMDKSSDLHLTELQTPGKMQSDC</sequence>
<comment type="caution">
    <text evidence="1">The sequence shown here is derived from an EMBL/GenBank/DDBJ whole genome shotgun (WGS) entry which is preliminary data.</text>
</comment>
<reference evidence="1 2" key="1">
    <citation type="journal article" date="2021" name="Sci. Rep.">
        <title>Chromosome anchoring in Senegalese sole (Solea senegalensis) reveals sex-associated markers and genome rearrangements in flatfish.</title>
        <authorList>
            <person name="Guerrero-Cozar I."/>
            <person name="Gomez-Garrido J."/>
            <person name="Berbel C."/>
            <person name="Martinez-Blanch J.F."/>
            <person name="Alioto T."/>
            <person name="Claros M.G."/>
            <person name="Gagnaire P.A."/>
            <person name="Manchado M."/>
        </authorList>
    </citation>
    <scope>NUCLEOTIDE SEQUENCE [LARGE SCALE GENOMIC DNA]</scope>
    <source>
        <strain evidence="1">Sse05_10M</strain>
    </source>
</reference>
<dbReference type="Proteomes" id="UP000693946">
    <property type="component" value="Linkage Group LG2"/>
</dbReference>
<name>A0AAV6REE3_SOLSE</name>
<dbReference type="EMBL" id="JAGKHQ010000012">
    <property type="protein sequence ID" value="KAG7503553.1"/>
    <property type="molecule type" value="Genomic_DNA"/>
</dbReference>
<evidence type="ECO:0000313" key="2">
    <source>
        <dbReference type="Proteomes" id="UP000693946"/>
    </source>
</evidence>